<dbReference type="EMBL" id="JABVED010000026">
    <property type="protein sequence ID" value="MBC6451226.1"/>
    <property type="molecule type" value="Genomic_DNA"/>
</dbReference>
<reference evidence="1 2" key="1">
    <citation type="submission" date="2020-06" db="EMBL/GenBank/DDBJ databases">
        <title>Actinokineospora xiongansis sp. nov., isolated from soil of Baiyangdian.</title>
        <authorList>
            <person name="Zhang X."/>
        </authorList>
    </citation>
    <scope>NUCLEOTIDE SEQUENCE [LARGE SCALE GENOMIC DNA]</scope>
    <source>
        <strain evidence="1 2">HBU206404</strain>
    </source>
</reference>
<evidence type="ECO:0000313" key="2">
    <source>
        <dbReference type="Proteomes" id="UP000734823"/>
    </source>
</evidence>
<evidence type="ECO:0000313" key="1">
    <source>
        <dbReference type="EMBL" id="MBC6451226.1"/>
    </source>
</evidence>
<keyword evidence="2" id="KW-1185">Reference proteome</keyword>
<comment type="caution">
    <text evidence="1">The sequence shown here is derived from an EMBL/GenBank/DDBJ whole genome shotgun (WGS) entry which is preliminary data.</text>
</comment>
<dbReference type="Proteomes" id="UP000734823">
    <property type="component" value="Unassembled WGS sequence"/>
</dbReference>
<protein>
    <submittedName>
        <fullName evidence="1">Uncharacterized protein</fullName>
    </submittedName>
</protein>
<name>A0ABR7LEV1_9PSEU</name>
<accession>A0ABR7LEV1</accession>
<dbReference type="RefSeq" id="WP_187224306.1">
    <property type="nucleotide sequence ID" value="NZ_JABVED010000026.1"/>
</dbReference>
<gene>
    <name evidence="1" type="ORF">GPZ80_29110</name>
</gene>
<organism evidence="1 2">
    <name type="scientific">Actinokineospora xionganensis</name>
    <dbReference type="NCBI Taxonomy" id="2684470"/>
    <lineage>
        <taxon>Bacteria</taxon>
        <taxon>Bacillati</taxon>
        <taxon>Actinomycetota</taxon>
        <taxon>Actinomycetes</taxon>
        <taxon>Pseudonocardiales</taxon>
        <taxon>Pseudonocardiaceae</taxon>
        <taxon>Actinokineospora</taxon>
    </lineage>
</organism>
<proteinExistence type="predicted"/>
<sequence>MRWYRQSNNFCLPYETRRRIGDENLADETLRLTVLAGFEDRIRELPEFPVRNDAEIELAAQVMLRALQFAFETEGLEFAHFLEDKQRGEYPTIADSVRHAIDHFSLVGKKRVRVATAVMATVRRVLYSSQEHERVYLSKLSRTYALLFTLNTEPRLIDFFQDMTGDLRLYVGADVLVRALSEHCLAKEDQATTNTLEMASRCGAELILTEPALDEVVNNLRGTDREYKNHYKAIDAHVDLNMTRNVSKIMLRAYFYARLDVTTAALKPRNWESFVGQFCDYTDLHTSRAMDDMRRYLQTGYNLSYEAAAKMRSVVNDDALADLTRRLLSLKGNKYELALNDALTALTVYGKRLENREDGSGGEFGYRTWWLTGETAIARKTGLLVKRNNGARYMMRPDFLLNFLALAPSTQEIRETFGTVFPSLLGVTLSKRMSEESFKEIMDKVRDATELSEARRSAQIAKLSDQLKSDFVRQYANSLEDVDPNEEVVRAALG</sequence>